<dbReference type="Gene3D" id="1.10.287.110">
    <property type="entry name" value="DnaJ domain"/>
    <property type="match status" value="1"/>
</dbReference>
<keyword evidence="3" id="KW-0256">Endoplasmic reticulum</keyword>
<sequence length="62" mass="7034">MEVLKQPGIPEFGCLTLLPTPTDMSLAQKWHPDHYDGEEKKKAEKMFIDIAAAKEVLTDDVY</sequence>
<dbReference type="SUPFAM" id="SSF46565">
    <property type="entry name" value="Chaperone J-domain"/>
    <property type="match status" value="1"/>
</dbReference>
<evidence type="ECO:0000256" key="3">
    <source>
        <dbReference type="ARBA" id="ARBA00022824"/>
    </source>
</evidence>
<dbReference type="Proteomes" id="UP000324222">
    <property type="component" value="Unassembled WGS sequence"/>
</dbReference>
<keyword evidence="6" id="KW-1185">Reference proteome</keyword>
<dbReference type="GO" id="GO:0005783">
    <property type="term" value="C:endoplasmic reticulum"/>
    <property type="evidence" value="ECO:0007669"/>
    <property type="project" value="UniProtKB-SubCell"/>
</dbReference>
<keyword evidence="2" id="KW-0732">Signal</keyword>
<evidence type="ECO:0000256" key="2">
    <source>
        <dbReference type="ARBA" id="ARBA00022729"/>
    </source>
</evidence>
<name>A0A5B7I1J6_PORTR</name>
<dbReference type="InterPro" id="IPR001623">
    <property type="entry name" value="DnaJ_domain"/>
</dbReference>
<evidence type="ECO:0000256" key="1">
    <source>
        <dbReference type="ARBA" id="ARBA00004240"/>
    </source>
</evidence>
<dbReference type="PANTHER" id="PTHR44140">
    <property type="entry name" value="LD25575P"/>
    <property type="match status" value="1"/>
</dbReference>
<dbReference type="GO" id="GO:0034975">
    <property type="term" value="P:protein folding in endoplasmic reticulum"/>
    <property type="evidence" value="ECO:0007669"/>
    <property type="project" value="TreeGrafter"/>
</dbReference>
<evidence type="ECO:0000259" key="4">
    <source>
        <dbReference type="Pfam" id="PF00226"/>
    </source>
</evidence>
<reference evidence="5 6" key="1">
    <citation type="submission" date="2019-05" db="EMBL/GenBank/DDBJ databases">
        <title>Another draft genome of Portunus trituberculatus and its Hox gene families provides insights of decapod evolution.</title>
        <authorList>
            <person name="Jeong J.-H."/>
            <person name="Song I."/>
            <person name="Kim S."/>
            <person name="Choi T."/>
            <person name="Kim D."/>
            <person name="Ryu S."/>
            <person name="Kim W."/>
        </authorList>
    </citation>
    <scope>NUCLEOTIDE SEQUENCE [LARGE SCALE GENOMIC DNA]</scope>
    <source>
        <tissue evidence="5">Muscle</tissue>
    </source>
</reference>
<organism evidence="5 6">
    <name type="scientific">Portunus trituberculatus</name>
    <name type="common">Swimming crab</name>
    <name type="synonym">Neptunus trituberculatus</name>
    <dbReference type="NCBI Taxonomy" id="210409"/>
    <lineage>
        <taxon>Eukaryota</taxon>
        <taxon>Metazoa</taxon>
        <taxon>Ecdysozoa</taxon>
        <taxon>Arthropoda</taxon>
        <taxon>Crustacea</taxon>
        <taxon>Multicrustacea</taxon>
        <taxon>Malacostraca</taxon>
        <taxon>Eumalacostraca</taxon>
        <taxon>Eucarida</taxon>
        <taxon>Decapoda</taxon>
        <taxon>Pleocyemata</taxon>
        <taxon>Brachyura</taxon>
        <taxon>Eubrachyura</taxon>
        <taxon>Portunoidea</taxon>
        <taxon>Portunidae</taxon>
        <taxon>Portuninae</taxon>
        <taxon>Portunus</taxon>
    </lineage>
</organism>
<protein>
    <recommendedName>
        <fullName evidence="4">J domain-containing protein</fullName>
    </recommendedName>
</protein>
<evidence type="ECO:0000313" key="6">
    <source>
        <dbReference type="Proteomes" id="UP000324222"/>
    </source>
</evidence>
<dbReference type="AlphaFoldDB" id="A0A5B7I1J6"/>
<comment type="subcellular location">
    <subcellularLocation>
        <location evidence="1">Endoplasmic reticulum</location>
    </subcellularLocation>
</comment>
<evidence type="ECO:0000313" key="5">
    <source>
        <dbReference type="EMBL" id="MPC78490.1"/>
    </source>
</evidence>
<feature type="domain" description="J" evidence="4">
    <location>
        <begin position="25"/>
        <end position="60"/>
    </location>
</feature>
<gene>
    <name evidence="5" type="ORF">E2C01_072977</name>
</gene>
<dbReference type="InterPro" id="IPR051727">
    <property type="entry name" value="DnaJ_C3_Co-chaperones"/>
</dbReference>
<dbReference type="PANTHER" id="PTHR44140:SF2">
    <property type="entry name" value="LD25575P"/>
    <property type="match status" value="1"/>
</dbReference>
<dbReference type="GO" id="GO:0051087">
    <property type="term" value="F:protein-folding chaperone binding"/>
    <property type="evidence" value="ECO:0007669"/>
    <property type="project" value="TreeGrafter"/>
</dbReference>
<dbReference type="Pfam" id="PF00226">
    <property type="entry name" value="DnaJ"/>
    <property type="match status" value="1"/>
</dbReference>
<proteinExistence type="predicted"/>
<dbReference type="GO" id="GO:0051787">
    <property type="term" value="F:misfolded protein binding"/>
    <property type="evidence" value="ECO:0007669"/>
    <property type="project" value="TreeGrafter"/>
</dbReference>
<dbReference type="InterPro" id="IPR036869">
    <property type="entry name" value="J_dom_sf"/>
</dbReference>
<comment type="caution">
    <text evidence="5">The sequence shown here is derived from an EMBL/GenBank/DDBJ whole genome shotgun (WGS) entry which is preliminary data.</text>
</comment>
<dbReference type="EMBL" id="VSRR010048552">
    <property type="protein sequence ID" value="MPC78490.1"/>
    <property type="molecule type" value="Genomic_DNA"/>
</dbReference>
<accession>A0A5B7I1J6</accession>